<keyword evidence="5" id="KW-0472">Membrane</keyword>
<evidence type="ECO:0000256" key="3">
    <source>
        <dbReference type="ARBA" id="ARBA00022840"/>
    </source>
</evidence>
<dbReference type="InterPro" id="IPR050206">
    <property type="entry name" value="FtsK/SpoIIIE/SftA"/>
</dbReference>
<dbReference type="RefSeq" id="WP_212693241.1">
    <property type="nucleotide sequence ID" value="NZ_CP058561.1"/>
</dbReference>
<protein>
    <submittedName>
        <fullName evidence="7">Type VII secretion protein EssC</fullName>
    </submittedName>
</protein>
<feature type="binding site" evidence="4">
    <location>
        <begin position="1033"/>
        <end position="1040"/>
    </location>
    <ligand>
        <name>ATP</name>
        <dbReference type="ChEBI" id="CHEBI:30616"/>
    </ligand>
</feature>
<evidence type="ECO:0000313" key="8">
    <source>
        <dbReference type="Proteomes" id="UP000677305"/>
    </source>
</evidence>
<feature type="binding site" evidence="4">
    <location>
        <begin position="693"/>
        <end position="700"/>
    </location>
    <ligand>
        <name>ATP</name>
        <dbReference type="ChEBI" id="CHEBI:30616"/>
    </ligand>
</feature>
<dbReference type="GO" id="GO:0003677">
    <property type="term" value="F:DNA binding"/>
    <property type="evidence" value="ECO:0007669"/>
    <property type="project" value="InterPro"/>
</dbReference>
<dbReference type="CDD" id="cd01127">
    <property type="entry name" value="TrwB_TraG_TraD_VirD4"/>
    <property type="match status" value="1"/>
</dbReference>
<reference evidence="7 8" key="1">
    <citation type="submission" date="2020-07" db="EMBL/GenBank/DDBJ databases">
        <title>Vallitalea guaymasensis genome.</title>
        <authorList>
            <person name="Postec A."/>
        </authorList>
    </citation>
    <scope>NUCLEOTIDE SEQUENCE [LARGE SCALE GENOMIC DNA]</scope>
    <source>
        <strain evidence="7 8">Ra1766G1</strain>
    </source>
</reference>
<dbReference type="KEGG" id="vgu:HYG85_09280"/>
<dbReference type="Proteomes" id="UP000677305">
    <property type="component" value="Chromosome"/>
</dbReference>
<keyword evidence="2 4" id="KW-0547">Nucleotide-binding</keyword>
<feature type="transmembrane region" description="Helical" evidence="5">
    <location>
        <begin position="273"/>
        <end position="296"/>
    </location>
</feature>
<dbReference type="PANTHER" id="PTHR22683:SF1">
    <property type="entry name" value="TYPE VII SECRETION SYSTEM PROTEIN ESSC"/>
    <property type="match status" value="1"/>
</dbReference>
<evidence type="ECO:0000256" key="2">
    <source>
        <dbReference type="ARBA" id="ARBA00022741"/>
    </source>
</evidence>
<dbReference type="Pfam" id="PF00498">
    <property type="entry name" value="FHA"/>
    <property type="match status" value="1"/>
</dbReference>
<feature type="domain" description="FtsK" evidence="6">
    <location>
        <begin position="673"/>
        <end position="867"/>
    </location>
</feature>
<dbReference type="SUPFAM" id="SSF52540">
    <property type="entry name" value="P-loop containing nucleoside triphosphate hydrolases"/>
    <property type="match status" value="2"/>
</dbReference>
<keyword evidence="8" id="KW-1185">Reference proteome</keyword>
<dbReference type="GO" id="GO:0016020">
    <property type="term" value="C:membrane"/>
    <property type="evidence" value="ECO:0007669"/>
    <property type="project" value="UniProtKB-SubCell"/>
</dbReference>
<gene>
    <name evidence="7" type="primary">essC</name>
    <name evidence="7" type="ORF">HYG85_09280</name>
</gene>
<proteinExistence type="predicted"/>
<keyword evidence="3 4" id="KW-0067">ATP-binding</keyword>
<evidence type="ECO:0000256" key="4">
    <source>
        <dbReference type="PROSITE-ProRule" id="PRU00289"/>
    </source>
</evidence>
<feature type="domain" description="FtsK" evidence="6">
    <location>
        <begin position="1016"/>
        <end position="1200"/>
    </location>
</feature>
<sequence length="1522" mass="172689">MKEMILYVYYNDTVKEYILSNESSICNIELSSLLPVVIVNGEWFLAPTEDMAVSKKQINVGDKISVSITDTDEKATIYVDRETNIELTYKKYSIEGEKQILIGNSEKNTIVYNGFDMKPNHAVISIENGRATISTKGNKCLCVNGKMTESTVLSYGDFIHIMGLKMFYLGKSLAINDSIHLGQCNLSPYTPIKPREDIKGKKKKKTKKEDLYFQRSPRIIKKLEEGMMDIDSPPSPPEQKEQPLILTIGPALTMGMAMMVSMMFTVYSSRNNPFMVIPGIAMTGSMLLGAVLWPILSRRHKKKSKRKEEKKRIKRYRKYMQNEYSRLEEKIAYNKKVLLGTYPEPTVLISRALNRDRRLWERMPSNKDFLDIRLGTGTVPSMINIQKPKDRFTMRDDNLMGELKDIGNNFDGVSGMPIAFSMMGNNMLGMIGNRKTTIDTAMASIVHISALHSYDEVKIVCVYNAEESHKWEWVKQLPHVWAPEKALRFVASSRDEVRDVFLYLKEVLSDRDETKDNGYDKQVMHLPHFLVYIADPELVEDELVMKYLTNPNKQLGVSTIFIYDKLNQLPKECKAFIQCEETESSLYNRDKPETGLIKFNNDSVIGKDLDSYSRALAGIKIKEIASSASLTSMLTFLEMYKIGRIENLSIKSRWKNNLSYRTLEAPLGIKAGGTQFLLNIHEKYHGPHGLIAGMTGSGKSEFIQSYILSMAVNYHPHDVAFILIDYKGGGMANCFIGLPHITGTITNLGGNQIRRSLVSLQSELKRRQRVFAEHGVNHIDKYQQLYKEGKADCPLPHLVIISDEFAELKAGQPEFMQELVSAARIGRSLGVHLILATQKPSGVVDDQIWSNTRFRICLKVLDKSDSNEMLKRPEAANIKEPGRCYVQVGNNEIFELLQSGWSGGSYIPTDKIENDEDNQISLIDGCGRAIQTVSCKPKPVKSSTTQLTAIVDYISDLAKDEGINPLKLWLDPLEEEVFIQDIEDRKNGWNGDDWQEVDHWLCPTIGLIDDPANQNQFPLKLDIGNMGHVLLVGAPGTGKTTFLQTMIYSLVTSYTPELVNLYLLDFGGRTMGYYKYLPHTGGVIFSEESDKLDKLFKMLKKELDNRKKKFSEYGVGTLKAYMEATNAKIPAMIVILDNYEAFYELYSDYEGILTTFSREGGNYGIYMVITASNANSVKFKITQSIKLMVALQLNDKYDYVSIVGQTGGLEPEQVKGRGLFRIETPLEFQTALACKSVNEAERVQKLRDLFMKMDESWIGNRAKPIPFVPEKLTIDHLLEHEDSKEFIDNNLLPIGYDTDEAEIVAVDLTGLSSYLILGYEMTGKTNLIKSLMNTIVDKLDWKVFVVEKGKNLQKASSRYQVDGYINTTEDFDSFIGGLVEEMKLRFKDLKQFREEDEQVVKEHEYMKKYQRIVVLVDDYNEFFEMISDDSSRLVENIVRSGMGLEVCFVFTADTDTLSPHIGSPLYNSVFKGMNGILLGGKMDSQNIFDVQMDYKQRSVALNPGFGYLINRSDYITIKTPQL</sequence>
<keyword evidence="5" id="KW-1133">Transmembrane helix</keyword>
<organism evidence="7 8">
    <name type="scientific">Vallitalea guaymasensis</name>
    <dbReference type="NCBI Taxonomy" id="1185412"/>
    <lineage>
        <taxon>Bacteria</taxon>
        <taxon>Bacillati</taxon>
        <taxon>Bacillota</taxon>
        <taxon>Clostridia</taxon>
        <taxon>Lachnospirales</taxon>
        <taxon>Vallitaleaceae</taxon>
        <taxon>Vallitalea</taxon>
    </lineage>
</organism>
<feature type="transmembrane region" description="Helical" evidence="5">
    <location>
        <begin position="244"/>
        <end position="267"/>
    </location>
</feature>
<evidence type="ECO:0000259" key="6">
    <source>
        <dbReference type="PROSITE" id="PS50901"/>
    </source>
</evidence>
<evidence type="ECO:0000256" key="1">
    <source>
        <dbReference type="ARBA" id="ARBA00022737"/>
    </source>
</evidence>
<dbReference type="NCBIfam" id="TIGR03928">
    <property type="entry name" value="T7_EssCb_Firm"/>
    <property type="match status" value="1"/>
</dbReference>
<dbReference type="SUPFAM" id="SSF49879">
    <property type="entry name" value="SMAD/FHA domain"/>
    <property type="match status" value="1"/>
</dbReference>
<dbReference type="InterPro" id="IPR023839">
    <property type="entry name" value="Firmicutes_EssC_C"/>
</dbReference>
<dbReference type="InterPro" id="IPR002543">
    <property type="entry name" value="FtsK_dom"/>
</dbReference>
<dbReference type="InterPro" id="IPR027417">
    <property type="entry name" value="P-loop_NTPase"/>
</dbReference>
<dbReference type="InterPro" id="IPR000253">
    <property type="entry name" value="FHA_dom"/>
</dbReference>
<dbReference type="InterPro" id="IPR008984">
    <property type="entry name" value="SMAD_FHA_dom_sf"/>
</dbReference>
<keyword evidence="5" id="KW-0812">Transmembrane</keyword>
<dbReference type="Pfam" id="PF01580">
    <property type="entry name" value="FtsK_SpoIIIE"/>
    <property type="match status" value="2"/>
</dbReference>
<dbReference type="InterPro" id="IPR003593">
    <property type="entry name" value="AAA+_ATPase"/>
</dbReference>
<dbReference type="SMART" id="SM00382">
    <property type="entry name" value="AAA"/>
    <property type="match status" value="3"/>
</dbReference>
<evidence type="ECO:0000256" key="5">
    <source>
        <dbReference type="SAM" id="Phobius"/>
    </source>
</evidence>
<dbReference type="PROSITE" id="PS50901">
    <property type="entry name" value="FTSK"/>
    <property type="match status" value="2"/>
</dbReference>
<dbReference type="GO" id="GO:0005524">
    <property type="term" value="F:ATP binding"/>
    <property type="evidence" value="ECO:0007669"/>
    <property type="project" value="UniProtKB-UniRule"/>
</dbReference>
<dbReference type="Gene3D" id="3.40.50.300">
    <property type="entry name" value="P-loop containing nucleotide triphosphate hydrolases"/>
    <property type="match status" value="3"/>
</dbReference>
<evidence type="ECO:0000313" key="7">
    <source>
        <dbReference type="EMBL" id="QUH29104.1"/>
    </source>
</evidence>
<dbReference type="PANTHER" id="PTHR22683">
    <property type="entry name" value="SPORULATION PROTEIN RELATED"/>
    <property type="match status" value="1"/>
</dbReference>
<dbReference type="EMBL" id="CP058561">
    <property type="protein sequence ID" value="QUH29104.1"/>
    <property type="molecule type" value="Genomic_DNA"/>
</dbReference>
<name>A0A8J8MA60_9FIRM</name>
<dbReference type="Gene3D" id="2.60.200.20">
    <property type="match status" value="1"/>
</dbReference>
<accession>A0A8J8MA60</accession>
<keyword evidence="1" id="KW-0677">Repeat</keyword>